<dbReference type="PATRIC" id="fig|1121318.3.peg.2306"/>
<protein>
    <submittedName>
        <fullName evidence="5">Acetyltransferase YpeA</fullName>
        <ecNumber evidence="5">2.3.1.-</ecNumber>
    </submittedName>
</protein>
<evidence type="ECO:0000259" key="4">
    <source>
        <dbReference type="PROSITE" id="PS51186"/>
    </source>
</evidence>
<reference evidence="6" key="1">
    <citation type="submission" date="2015-08" db="EMBL/GenBank/DDBJ databases">
        <title>Genome sequence of the strict anaerobe Clostridium homopropionicum LuHBu1 (DSM 5847T).</title>
        <authorList>
            <person name="Poehlein A."/>
            <person name="Beck M."/>
            <person name="Schiel-Bengelsdorf B."/>
            <person name="Bengelsdorf F.R."/>
            <person name="Daniel R."/>
            <person name="Duerre P."/>
        </authorList>
    </citation>
    <scope>NUCLEOTIDE SEQUENCE [LARGE SCALE GENOMIC DNA]</scope>
    <source>
        <strain evidence="6">DSM 5847</strain>
    </source>
</reference>
<dbReference type="RefSeq" id="WP_052221812.1">
    <property type="nucleotide sequence ID" value="NZ_LHUR01000027.1"/>
</dbReference>
<comment type="caution">
    <text evidence="5">The sequence shown here is derived from an EMBL/GenBank/DDBJ whole genome shotgun (WGS) entry which is preliminary data.</text>
</comment>
<dbReference type="SUPFAM" id="SSF55729">
    <property type="entry name" value="Acyl-CoA N-acyltransferases (Nat)"/>
    <property type="match status" value="1"/>
</dbReference>
<dbReference type="PANTHER" id="PTHR45896:SF1">
    <property type="entry name" value="N-ALPHA-ACETYLTRANSFERASE 30"/>
    <property type="match status" value="1"/>
</dbReference>
<sequence length="143" mass="16432">MEIRIMTIEDYEEVYQLWTSIDGMGMRSLDDSKEGIEKFIKRNPSSNFVTIENNKIVGVILCGHDGRRGFIYHTAVNESFRKRGVGKALVDAVIKSMHIEGINKIALVAFEKNQLGNKFWESIGFEERTDLIYRNISINNDNK</sequence>
<proteinExistence type="inferred from homology"/>
<feature type="domain" description="N-acetyltransferase" evidence="4">
    <location>
        <begin position="1"/>
        <end position="143"/>
    </location>
</feature>
<organism evidence="5 6">
    <name type="scientific">Clostridium homopropionicum DSM 5847</name>
    <dbReference type="NCBI Taxonomy" id="1121318"/>
    <lineage>
        <taxon>Bacteria</taxon>
        <taxon>Bacillati</taxon>
        <taxon>Bacillota</taxon>
        <taxon>Clostridia</taxon>
        <taxon>Eubacteriales</taxon>
        <taxon>Clostridiaceae</taxon>
        <taxon>Clostridium</taxon>
    </lineage>
</organism>
<dbReference type="InterPro" id="IPR017255">
    <property type="entry name" value="AcTrfase_GNAT_prd"/>
</dbReference>
<keyword evidence="1 5" id="KW-0808">Transferase</keyword>
<keyword evidence="2 5" id="KW-0012">Acyltransferase</keyword>
<dbReference type="GO" id="GO:0004596">
    <property type="term" value="F:protein-N-terminal amino-acid acetyltransferase activity"/>
    <property type="evidence" value="ECO:0007669"/>
    <property type="project" value="InterPro"/>
</dbReference>
<dbReference type="PANTHER" id="PTHR45896">
    <property type="entry name" value="N-ALPHA-ACETYLTRANSFERASE 30"/>
    <property type="match status" value="1"/>
</dbReference>
<dbReference type="PROSITE" id="PS51186">
    <property type="entry name" value="GNAT"/>
    <property type="match status" value="1"/>
</dbReference>
<dbReference type="PIRSF" id="PIRSF037663">
    <property type="entry name" value="Acetyltransf_GNAT_prd"/>
    <property type="match status" value="1"/>
</dbReference>
<dbReference type="EC" id="2.3.1.-" evidence="5"/>
<dbReference type="Pfam" id="PF00583">
    <property type="entry name" value="Acetyltransf_1"/>
    <property type="match status" value="1"/>
</dbReference>
<evidence type="ECO:0000313" key="6">
    <source>
        <dbReference type="Proteomes" id="UP000037043"/>
    </source>
</evidence>
<evidence type="ECO:0000256" key="3">
    <source>
        <dbReference type="ARBA" id="ARBA00024025"/>
    </source>
</evidence>
<dbReference type="Proteomes" id="UP000037043">
    <property type="component" value="Unassembled WGS sequence"/>
</dbReference>
<dbReference type="CDD" id="cd04301">
    <property type="entry name" value="NAT_SF"/>
    <property type="match status" value="1"/>
</dbReference>
<gene>
    <name evidence="5" type="primary">ypeA_1</name>
    <name evidence="5" type="ORF">CLHOM_22930</name>
</gene>
<dbReference type="GO" id="GO:0031417">
    <property type="term" value="C:NatC complex"/>
    <property type="evidence" value="ECO:0007669"/>
    <property type="project" value="TreeGrafter"/>
</dbReference>
<dbReference type="AlphaFoldDB" id="A0A0L6Z898"/>
<accession>A0A0L6Z898</accession>
<evidence type="ECO:0000313" key="5">
    <source>
        <dbReference type="EMBL" id="KOA19187.1"/>
    </source>
</evidence>
<dbReference type="InterPro" id="IPR000182">
    <property type="entry name" value="GNAT_dom"/>
</dbReference>
<dbReference type="EMBL" id="LHUR01000027">
    <property type="protein sequence ID" value="KOA19187.1"/>
    <property type="molecule type" value="Genomic_DNA"/>
</dbReference>
<dbReference type="InterPro" id="IPR044542">
    <property type="entry name" value="NAA30-like"/>
</dbReference>
<dbReference type="STRING" id="36844.SAMN04488501_10650"/>
<dbReference type="Gene3D" id="3.40.630.30">
    <property type="match status" value="1"/>
</dbReference>
<keyword evidence="6" id="KW-1185">Reference proteome</keyword>
<dbReference type="InterPro" id="IPR016181">
    <property type="entry name" value="Acyl_CoA_acyltransferase"/>
</dbReference>
<comment type="similarity">
    <text evidence="3">Belongs to the acetyltransferase family. MAK3 subfamily.</text>
</comment>
<name>A0A0L6Z898_9CLOT</name>
<evidence type="ECO:0000256" key="2">
    <source>
        <dbReference type="ARBA" id="ARBA00023315"/>
    </source>
</evidence>
<evidence type="ECO:0000256" key="1">
    <source>
        <dbReference type="ARBA" id="ARBA00022679"/>
    </source>
</evidence>